<dbReference type="OrthoDB" id="5417887at2759"/>
<organism evidence="9 10">
    <name type="scientific">Pseudallescheria apiosperma</name>
    <name type="common">Scedosporium apiospermum</name>
    <dbReference type="NCBI Taxonomy" id="563466"/>
    <lineage>
        <taxon>Eukaryota</taxon>
        <taxon>Fungi</taxon>
        <taxon>Dikarya</taxon>
        <taxon>Ascomycota</taxon>
        <taxon>Pezizomycotina</taxon>
        <taxon>Sordariomycetes</taxon>
        <taxon>Hypocreomycetidae</taxon>
        <taxon>Microascales</taxon>
        <taxon>Microascaceae</taxon>
        <taxon>Scedosporium</taxon>
    </lineage>
</organism>
<keyword evidence="2 7" id="KW-0812">Transmembrane</keyword>
<keyword evidence="10" id="KW-1185">Reference proteome</keyword>
<dbReference type="KEGG" id="sapo:SAPIO_CDS2419"/>
<comment type="subcellular location">
    <subcellularLocation>
        <location evidence="1">Membrane</location>
        <topology evidence="1">Multi-pass membrane protein</topology>
    </subcellularLocation>
</comment>
<keyword evidence="3 7" id="KW-1133">Transmembrane helix</keyword>
<evidence type="ECO:0000256" key="3">
    <source>
        <dbReference type="ARBA" id="ARBA00022989"/>
    </source>
</evidence>
<evidence type="ECO:0000256" key="7">
    <source>
        <dbReference type="SAM" id="Phobius"/>
    </source>
</evidence>
<evidence type="ECO:0000256" key="5">
    <source>
        <dbReference type="ARBA" id="ARBA00038359"/>
    </source>
</evidence>
<dbReference type="Pfam" id="PF20684">
    <property type="entry name" value="Fung_rhodopsin"/>
    <property type="match status" value="1"/>
</dbReference>
<dbReference type="GO" id="GO:0016020">
    <property type="term" value="C:membrane"/>
    <property type="evidence" value="ECO:0007669"/>
    <property type="project" value="UniProtKB-SubCell"/>
</dbReference>
<dbReference type="VEuPathDB" id="FungiDB:SAPIO_CDS2419"/>
<dbReference type="AlphaFoldDB" id="A0A084GCG0"/>
<evidence type="ECO:0000256" key="4">
    <source>
        <dbReference type="ARBA" id="ARBA00023136"/>
    </source>
</evidence>
<feature type="transmembrane region" description="Helical" evidence="7">
    <location>
        <begin position="198"/>
        <end position="218"/>
    </location>
</feature>
<dbReference type="RefSeq" id="XP_016644821.1">
    <property type="nucleotide sequence ID" value="XM_016785445.1"/>
</dbReference>
<reference evidence="9 10" key="1">
    <citation type="journal article" date="2014" name="Genome Announc.">
        <title>Draft genome sequence of the pathogenic fungus Scedosporium apiospermum.</title>
        <authorList>
            <person name="Vandeputte P."/>
            <person name="Ghamrawi S."/>
            <person name="Rechenmann M."/>
            <person name="Iltis A."/>
            <person name="Giraud S."/>
            <person name="Fleury M."/>
            <person name="Thornton C."/>
            <person name="Delhaes L."/>
            <person name="Meyer W."/>
            <person name="Papon N."/>
            <person name="Bouchara J.P."/>
        </authorList>
    </citation>
    <scope>NUCLEOTIDE SEQUENCE [LARGE SCALE GENOMIC DNA]</scope>
    <source>
        <strain evidence="9 10">IHEM 14462</strain>
    </source>
</reference>
<feature type="region of interest" description="Disordered" evidence="6">
    <location>
        <begin position="341"/>
        <end position="367"/>
    </location>
</feature>
<evidence type="ECO:0000313" key="9">
    <source>
        <dbReference type="EMBL" id="KEZ45022.1"/>
    </source>
</evidence>
<feature type="transmembrane region" description="Helical" evidence="7">
    <location>
        <begin position="148"/>
        <end position="169"/>
    </location>
</feature>
<proteinExistence type="inferred from homology"/>
<dbReference type="InterPro" id="IPR049326">
    <property type="entry name" value="Rhodopsin_dom_fungi"/>
</dbReference>
<feature type="transmembrane region" description="Helical" evidence="7">
    <location>
        <begin position="271"/>
        <end position="291"/>
    </location>
</feature>
<dbReference type="OMA" id="AWTIIWK"/>
<dbReference type="HOGENOM" id="CLU_028200_3_0_1"/>
<comment type="caution">
    <text evidence="9">The sequence shown here is derived from an EMBL/GenBank/DDBJ whole genome shotgun (WGS) entry which is preliminary data.</text>
</comment>
<dbReference type="GeneID" id="27721491"/>
<dbReference type="EMBL" id="JOWA01000086">
    <property type="protein sequence ID" value="KEZ45022.1"/>
    <property type="molecule type" value="Genomic_DNA"/>
</dbReference>
<feature type="transmembrane region" description="Helical" evidence="7">
    <location>
        <begin position="230"/>
        <end position="251"/>
    </location>
</feature>
<accession>A0A084GCG0</accession>
<keyword evidence="4 7" id="KW-0472">Membrane</keyword>
<feature type="compositionally biased region" description="Low complexity" evidence="6">
    <location>
        <begin position="1"/>
        <end position="20"/>
    </location>
</feature>
<feature type="transmembrane region" description="Helical" evidence="7">
    <location>
        <begin position="67"/>
        <end position="92"/>
    </location>
</feature>
<feature type="transmembrane region" description="Helical" evidence="7">
    <location>
        <begin position="36"/>
        <end position="55"/>
    </location>
</feature>
<evidence type="ECO:0000256" key="2">
    <source>
        <dbReference type="ARBA" id="ARBA00022692"/>
    </source>
</evidence>
<evidence type="ECO:0000256" key="6">
    <source>
        <dbReference type="SAM" id="MobiDB-lite"/>
    </source>
</evidence>
<gene>
    <name evidence="9" type="ORF">SAPIO_CDS2419</name>
</gene>
<comment type="similarity">
    <text evidence="5">Belongs to the SAT4 family.</text>
</comment>
<protein>
    <recommendedName>
        <fullName evidence="8">Rhodopsin domain-containing protein</fullName>
    </recommendedName>
</protein>
<feature type="transmembrane region" description="Helical" evidence="7">
    <location>
        <begin position="112"/>
        <end position="136"/>
    </location>
</feature>
<dbReference type="Proteomes" id="UP000028545">
    <property type="component" value="Unassembled WGS sequence"/>
</dbReference>
<sequence>MASSTATAEVSVTTTTTSSSPEDNHPHDDLITTFNAVIWVLAGLSGFFFFLRVYCKITRQRGLWWDDYVMGASWITILISCIFGSISTTMGFGKHSWDIDMTSPDWPKTLFIMYMTGFWSIWAAAWSKTAFAITLLRIATAATAKIKGLIWFIIVTVNVGLTLAAIFMWTQCNPPRKVWDTQVEGTCWDAKVIVAYNSWISVWSGLADIVLAIIPWWVISRQSMNYKEQIGLLICMSLGVFAGLTSIVKVITMRAITSDDLINTPPLNILGIAEGAVCIIAASIPVLRALLGSPNASKARSQGGYLRSTNNKTNISQGLRDYEVLDVESDKIKLTTVVQVTSEIKDSSEHPKSRSDLGSPRDEAWQY</sequence>
<dbReference type="InterPro" id="IPR052337">
    <property type="entry name" value="SAT4-like"/>
</dbReference>
<dbReference type="PANTHER" id="PTHR33048:SF42">
    <property type="entry name" value="INTEGRAL MEMBRANE PROTEIN"/>
    <property type="match status" value="1"/>
</dbReference>
<feature type="region of interest" description="Disordered" evidence="6">
    <location>
        <begin position="1"/>
        <end position="24"/>
    </location>
</feature>
<evidence type="ECO:0000259" key="8">
    <source>
        <dbReference type="Pfam" id="PF20684"/>
    </source>
</evidence>
<evidence type="ECO:0000313" key="10">
    <source>
        <dbReference type="Proteomes" id="UP000028545"/>
    </source>
</evidence>
<name>A0A084GCG0_PSEDA</name>
<dbReference type="PANTHER" id="PTHR33048">
    <property type="entry name" value="PTH11-LIKE INTEGRAL MEMBRANE PROTEIN (AFU_ORTHOLOGUE AFUA_5G11245)"/>
    <property type="match status" value="1"/>
</dbReference>
<feature type="compositionally biased region" description="Basic and acidic residues" evidence="6">
    <location>
        <begin position="343"/>
        <end position="367"/>
    </location>
</feature>
<feature type="domain" description="Rhodopsin" evidence="8">
    <location>
        <begin position="51"/>
        <end position="291"/>
    </location>
</feature>
<evidence type="ECO:0000256" key="1">
    <source>
        <dbReference type="ARBA" id="ARBA00004141"/>
    </source>
</evidence>